<dbReference type="InterPro" id="IPR016039">
    <property type="entry name" value="Thiolase-like"/>
</dbReference>
<evidence type="ECO:0000313" key="6">
    <source>
        <dbReference type="Proteomes" id="UP000216411"/>
    </source>
</evidence>
<dbReference type="PANTHER" id="PTHR11712">
    <property type="entry name" value="POLYKETIDE SYNTHASE-RELATED"/>
    <property type="match status" value="1"/>
</dbReference>
<dbReference type="GO" id="GO:0004315">
    <property type="term" value="F:3-oxoacyl-[acyl-carrier-protein] synthase activity"/>
    <property type="evidence" value="ECO:0007669"/>
    <property type="project" value="TreeGrafter"/>
</dbReference>
<dbReference type="Pfam" id="PF02801">
    <property type="entry name" value="Ketoacyl-synt_C"/>
    <property type="match status" value="1"/>
</dbReference>
<evidence type="ECO:0000256" key="3">
    <source>
        <dbReference type="RuleBase" id="RU003694"/>
    </source>
</evidence>
<keyword evidence="6" id="KW-1185">Reference proteome</keyword>
<dbReference type="CDD" id="cd00834">
    <property type="entry name" value="KAS_I_II"/>
    <property type="match status" value="1"/>
</dbReference>
<dbReference type="OrthoDB" id="9808669at2"/>
<dbReference type="InterPro" id="IPR020841">
    <property type="entry name" value="PKS_Beta-ketoAc_synthase_dom"/>
</dbReference>
<comment type="similarity">
    <text evidence="1 3">Belongs to the thiolase-like superfamily. Beta-ketoacyl-ACP synthases family.</text>
</comment>
<dbReference type="Gene3D" id="3.40.47.10">
    <property type="match status" value="2"/>
</dbReference>
<dbReference type="NCBIfam" id="NF005490">
    <property type="entry name" value="PRK07103.1"/>
    <property type="match status" value="1"/>
</dbReference>
<dbReference type="InterPro" id="IPR000794">
    <property type="entry name" value="Beta-ketoacyl_synthase"/>
</dbReference>
<dbReference type="Proteomes" id="UP000216411">
    <property type="component" value="Unassembled WGS sequence"/>
</dbReference>
<proteinExistence type="inferred from homology"/>
<dbReference type="InterPro" id="IPR014031">
    <property type="entry name" value="Ketoacyl_synth_C"/>
</dbReference>
<gene>
    <name evidence="5" type="ORF">CG710_002890</name>
</gene>
<dbReference type="Pfam" id="PF00109">
    <property type="entry name" value="ketoacyl-synt"/>
    <property type="match status" value="1"/>
</dbReference>
<protein>
    <submittedName>
        <fullName evidence="5">Beta-ketoacyl-ACP synthase</fullName>
    </submittedName>
</protein>
<organism evidence="5 6">
    <name type="scientific">Lachnotalea glycerini</name>
    <dbReference type="NCBI Taxonomy" id="1763509"/>
    <lineage>
        <taxon>Bacteria</taxon>
        <taxon>Bacillati</taxon>
        <taxon>Bacillota</taxon>
        <taxon>Clostridia</taxon>
        <taxon>Lachnospirales</taxon>
        <taxon>Lachnospiraceae</taxon>
        <taxon>Lachnotalea</taxon>
    </lineage>
</organism>
<feature type="domain" description="Ketosynthase family 3 (KS3)" evidence="4">
    <location>
        <begin position="9"/>
        <end position="431"/>
    </location>
</feature>
<dbReference type="EMBL" id="NOKA02000002">
    <property type="protein sequence ID" value="RDY32899.1"/>
    <property type="molecule type" value="Genomic_DNA"/>
</dbReference>
<comment type="caution">
    <text evidence="5">The sequence shown here is derived from an EMBL/GenBank/DDBJ whole genome shotgun (WGS) entry which is preliminary data.</text>
</comment>
<sequence length="438" mass="48149">MYRLKKENSKRVFVSGMGCVNSIAESAAEFEQALREGRQGIDFYKESKQKGPIKIGAEIRNFSLNKRIDDYSLKENVPQTILNKARKVARRSPFVIQTAVAAVLEAYVQADLFHKQVSGERIGIIVAGNNLTNVVKNAYMDKCKNDLEYMSPSYALQFMDTDHIGTLSEIFGIFGEGCTIGGASASGNVGIIKAYEMLQLEIADICIVVGAMAELSDAEMYGFYNVGALGGRRFGTEPQKACRPFDMEHEGFIYGQGCGCFILESQESIAKRNAAGILAEIMGGAILLDGNRLSNPSVQGEARVMELVLDRCGLVPEDIDYINTHGTSSPLGDETELKAIKQVWKDQVKNVWINSTKGLIGHCFYAAGVMEAIASIIQMKEGFLHPNKNLDHPISKGFRFVGNDREEKQIDIAMSNSFGFGGINTSIVLKYCSQYKSE</sequence>
<name>A0A371JJJ8_9FIRM</name>
<reference evidence="5 6" key="1">
    <citation type="journal article" date="2017" name="Genome Announc.">
        <title>Draft Genome Sequence of a Sporulating and Motile Strain of Lachnotalea glycerini Isolated from Water in Quebec City, Canada.</title>
        <authorList>
            <person name="Maheux A.F."/>
            <person name="Boudreau D.K."/>
            <person name="Berube E."/>
            <person name="Boissinot M."/>
            <person name="Raymond F."/>
            <person name="Brodeur S."/>
            <person name="Corbeil J."/>
            <person name="Isabel S."/>
            <person name="Omar R.F."/>
            <person name="Bergeron M.G."/>
        </authorList>
    </citation>
    <scope>NUCLEOTIDE SEQUENCE [LARGE SCALE GENOMIC DNA]</scope>
    <source>
        <strain evidence="5 6">CCRI-19302</strain>
    </source>
</reference>
<evidence type="ECO:0000256" key="1">
    <source>
        <dbReference type="ARBA" id="ARBA00008467"/>
    </source>
</evidence>
<dbReference type="GO" id="GO:0005829">
    <property type="term" value="C:cytosol"/>
    <property type="evidence" value="ECO:0007669"/>
    <property type="project" value="TreeGrafter"/>
</dbReference>
<dbReference type="InterPro" id="IPR014030">
    <property type="entry name" value="Ketoacyl_synth_N"/>
</dbReference>
<dbReference type="GO" id="GO:0006633">
    <property type="term" value="P:fatty acid biosynthetic process"/>
    <property type="evidence" value="ECO:0007669"/>
    <property type="project" value="TreeGrafter"/>
</dbReference>
<dbReference type="SMART" id="SM00825">
    <property type="entry name" value="PKS_KS"/>
    <property type="match status" value="1"/>
</dbReference>
<dbReference type="SUPFAM" id="SSF53901">
    <property type="entry name" value="Thiolase-like"/>
    <property type="match status" value="2"/>
</dbReference>
<evidence type="ECO:0000313" key="5">
    <source>
        <dbReference type="EMBL" id="RDY32899.1"/>
    </source>
</evidence>
<dbReference type="PANTHER" id="PTHR11712:SF336">
    <property type="entry name" value="3-OXOACYL-[ACYL-CARRIER-PROTEIN] SYNTHASE, MITOCHONDRIAL"/>
    <property type="match status" value="1"/>
</dbReference>
<evidence type="ECO:0000259" key="4">
    <source>
        <dbReference type="PROSITE" id="PS52004"/>
    </source>
</evidence>
<dbReference type="AlphaFoldDB" id="A0A371JJJ8"/>
<evidence type="ECO:0000256" key="2">
    <source>
        <dbReference type="ARBA" id="ARBA00022679"/>
    </source>
</evidence>
<dbReference type="PROSITE" id="PS52004">
    <property type="entry name" value="KS3_2"/>
    <property type="match status" value="1"/>
</dbReference>
<accession>A0A371JJJ8</accession>
<keyword evidence="2 3" id="KW-0808">Transferase</keyword>